<dbReference type="Pfam" id="PF17820">
    <property type="entry name" value="PDZ_6"/>
    <property type="match status" value="1"/>
</dbReference>
<dbReference type="Proteomes" id="UP000253314">
    <property type="component" value="Unassembled WGS sequence"/>
</dbReference>
<evidence type="ECO:0000256" key="3">
    <source>
        <dbReference type="ARBA" id="ARBA00007931"/>
    </source>
</evidence>
<keyword evidence="9 11" id="KW-0482">Metalloprotease</keyword>
<evidence type="ECO:0000256" key="6">
    <source>
        <dbReference type="ARBA" id="ARBA00022801"/>
    </source>
</evidence>
<dbReference type="CDD" id="cd23081">
    <property type="entry name" value="cpPDZ_EcRseP-like"/>
    <property type="match status" value="1"/>
</dbReference>
<organism evidence="13 14">
    <name type="scientific">Bacillus taeanensis</name>
    <dbReference type="NCBI Taxonomy" id="273032"/>
    <lineage>
        <taxon>Bacteria</taxon>
        <taxon>Bacillati</taxon>
        <taxon>Bacillota</taxon>
        <taxon>Bacilli</taxon>
        <taxon>Bacillales</taxon>
        <taxon>Bacillaceae</taxon>
        <taxon>Bacillus</taxon>
    </lineage>
</organism>
<evidence type="ECO:0000256" key="2">
    <source>
        <dbReference type="ARBA" id="ARBA00004141"/>
    </source>
</evidence>
<dbReference type="EC" id="3.4.24.-" evidence="11"/>
<evidence type="ECO:0000256" key="5">
    <source>
        <dbReference type="ARBA" id="ARBA00022692"/>
    </source>
</evidence>
<keyword evidence="11" id="KW-0479">Metal-binding</keyword>
<sequence length="420" mass="46358">MNSIIAIIVIFGALVFFHELGHLLLAKRAGILCREFAIGFGPKIFSMKKGETVYTIRLLPLGGFVRMAGEDPENIDLKPGHRIGLLLNPDNKVKKIVVNRKINYPDAKIITVEAADLEHKLVIKGYESEEGPLEVYDVSKKCHYVMDGQEYQIAPYDRQFGSKSLWDRFLAIFAGPFMNFLLAFVILAAFGLMYGSPVNQAIIGGVAENGAAAEAGLQTGDKIINIDGQSINSWDEFTEVIQQHPSQEITFTVERNDKTLELPITPQERPNYKGETEGVIGVGYQTEFSILGSIKYGFDTTIEYTKLIVFGLGQLVTGAISIDNLSGPVGIYSYTDQAAKEGLAVLLRWGALLSINLGIINLLPLPALDGGRLIFIAIEGLRGKPIDPQKESLVHFIGFAFLMLLMLVVTWNDIQKFFLN</sequence>
<dbReference type="InterPro" id="IPR001478">
    <property type="entry name" value="PDZ"/>
</dbReference>
<evidence type="ECO:0000259" key="12">
    <source>
        <dbReference type="PROSITE" id="PS50106"/>
    </source>
</evidence>
<comment type="caution">
    <text evidence="13">The sequence shown here is derived from an EMBL/GenBank/DDBJ whole genome shotgun (WGS) entry which is preliminary data.</text>
</comment>
<dbReference type="GO" id="GO:0046872">
    <property type="term" value="F:metal ion binding"/>
    <property type="evidence" value="ECO:0007669"/>
    <property type="project" value="UniProtKB-KW"/>
</dbReference>
<evidence type="ECO:0000256" key="8">
    <source>
        <dbReference type="ARBA" id="ARBA00022989"/>
    </source>
</evidence>
<feature type="transmembrane region" description="Helical" evidence="11">
    <location>
        <begin position="393"/>
        <end position="411"/>
    </location>
</feature>
<keyword evidence="5 11" id="KW-0812">Transmembrane</keyword>
<dbReference type="Pfam" id="PF02163">
    <property type="entry name" value="Peptidase_M50"/>
    <property type="match status" value="1"/>
</dbReference>
<dbReference type="SMART" id="SM00228">
    <property type="entry name" value="PDZ"/>
    <property type="match status" value="1"/>
</dbReference>
<reference evidence="13 14" key="1">
    <citation type="submission" date="2018-07" db="EMBL/GenBank/DDBJ databases">
        <title>Lottiidibacillus patelloidae gen. nov., sp. nov., isolated from the intestinal tract of a marine limpet and the reclassification of B. taeanensis BH030017T, B. algicola KMM 3737T and B. hwajinpoensis SW-72T as genus Lottiidibacillus.</title>
        <authorList>
            <person name="Liu R."/>
            <person name="Huang Z."/>
        </authorList>
    </citation>
    <scope>NUCLEOTIDE SEQUENCE [LARGE SCALE GENOMIC DNA]</scope>
    <source>
        <strain evidence="13 14">BH030017</strain>
    </source>
</reference>
<feature type="domain" description="PDZ" evidence="12">
    <location>
        <begin position="191"/>
        <end position="268"/>
    </location>
</feature>
<dbReference type="Gene3D" id="2.30.42.10">
    <property type="match status" value="1"/>
</dbReference>
<dbReference type="InterPro" id="IPR004387">
    <property type="entry name" value="Pept_M50_Zn"/>
</dbReference>
<feature type="transmembrane region" description="Helical" evidence="11">
    <location>
        <begin position="6"/>
        <end position="25"/>
    </location>
</feature>
<dbReference type="OrthoDB" id="9782003at2"/>
<evidence type="ECO:0000313" key="14">
    <source>
        <dbReference type="Proteomes" id="UP000253314"/>
    </source>
</evidence>
<evidence type="ECO:0000256" key="9">
    <source>
        <dbReference type="ARBA" id="ARBA00023049"/>
    </source>
</evidence>
<evidence type="ECO:0000256" key="10">
    <source>
        <dbReference type="ARBA" id="ARBA00023136"/>
    </source>
</evidence>
<comment type="similarity">
    <text evidence="3 11">Belongs to the peptidase M50B family.</text>
</comment>
<dbReference type="SUPFAM" id="SSF50156">
    <property type="entry name" value="PDZ domain-like"/>
    <property type="match status" value="1"/>
</dbReference>
<keyword evidence="10 11" id="KW-0472">Membrane</keyword>
<dbReference type="CDD" id="cd06163">
    <property type="entry name" value="S2P-M50_PDZ_RseP-like"/>
    <property type="match status" value="1"/>
</dbReference>
<gene>
    <name evidence="13" type="primary">rseP</name>
    <name evidence="13" type="ORF">DS031_08445</name>
</gene>
<dbReference type="InterPro" id="IPR041489">
    <property type="entry name" value="PDZ_6"/>
</dbReference>
<dbReference type="RefSeq" id="WP_113805567.1">
    <property type="nucleotide sequence ID" value="NZ_QOCW01000007.1"/>
</dbReference>
<dbReference type="PANTHER" id="PTHR42837:SF2">
    <property type="entry name" value="MEMBRANE METALLOPROTEASE ARASP2, CHLOROPLASTIC-RELATED"/>
    <property type="match status" value="1"/>
</dbReference>
<dbReference type="GO" id="GO:0016020">
    <property type="term" value="C:membrane"/>
    <property type="evidence" value="ECO:0007669"/>
    <property type="project" value="UniProtKB-SubCell"/>
</dbReference>
<keyword evidence="4 13" id="KW-0645">Protease</keyword>
<dbReference type="PANTHER" id="PTHR42837">
    <property type="entry name" value="REGULATOR OF SIGMA-E PROTEASE RSEP"/>
    <property type="match status" value="1"/>
</dbReference>
<name>A0A366XWF1_9BACI</name>
<proteinExistence type="inferred from homology"/>
<evidence type="ECO:0000256" key="11">
    <source>
        <dbReference type="RuleBase" id="RU362031"/>
    </source>
</evidence>
<dbReference type="GO" id="GO:0004222">
    <property type="term" value="F:metalloendopeptidase activity"/>
    <property type="evidence" value="ECO:0007669"/>
    <property type="project" value="InterPro"/>
</dbReference>
<evidence type="ECO:0000256" key="1">
    <source>
        <dbReference type="ARBA" id="ARBA00001947"/>
    </source>
</evidence>
<dbReference type="NCBIfam" id="TIGR00054">
    <property type="entry name" value="RIP metalloprotease RseP"/>
    <property type="match status" value="1"/>
</dbReference>
<comment type="subcellular location">
    <subcellularLocation>
        <location evidence="2">Membrane</location>
        <topology evidence="2">Multi-pass membrane protein</topology>
    </subcellularLocation>
</comment>
<dbReference type="PROSITE" id="PS50106">
    <property type="entry name" value="PDZ"/>
    <property type="match status" value="1"/>
</dbReference>
<keyword evidence="8 11" id="KW-1133">Transmembrane helix</keyword>
<evidence type="ECO:0000256" key="4">
    <source>
        <dbReference type="ARBA" id="ARBA00022670"/>
    </source>
</evidence>
<protein>
    <recommendedName>
        <fullName evidence="11">Zinc metalloprotease</fullName>
        <ecNumber evidence="11">3.4.24.-</ecNumber>
    </recommendedName>
</protein>
<accession>A0A366XWF1</accession>
<evidence type="ECO:0000256" key="7">
    <source>
        <dbReference type="ARBA" id="ARBA00022833"/>
    </source>
</evidence>
<keyword evidence="7 11" id="KW-0862">Zinc</keyword>
<dbReference type="EMBL" id="QOCW01000007">
    <property type="protein sequence ID" value="RBW69878.1"/>
    <property type="molecule type" value="Genomic_DNA"/>
</dbReference>
<dbReference type="GO" id="GO:0006508">
    <property type="term" value="P:proteolysis"/>
    <property type="evidence" value="ECO:0007669"/>
    <property type="project" value="UniProtKB-KW"/>
</dbReference>
<keyword evidence="6 11" id="KW-0378">Hydrolase</keyword>
<dbReference type="AlphaFoldDB" id="A0A366XWF1"/>
<dbReference type="InterPro" id="IPR036034">
    <property type="entry name" value="PDZ_sf"/>
</dbReference>
<dbReference type="InterPro" id="IPR008915">
    <property type="entry name" value="Peptidase_M50"/>
</dbReference>
<evidence type="ECO:0000313" key="13">
    <source>
        <dbReference type="EMBL" id="RBW69878.1"/>
    </source>
</evidence>
<feature type="transmembrane region" description="Helical" evidence="11">
    <location>
        <begin position="169"/>
        <end position="194"/>
    </location>
</feature>
<comment type="cofactor">
    <cofactor evidence="1 11">
        <name>Zn(2+)</name>
        <dbReference type="ChEBI" id="CHEBI:29105"/>
    </cofactor>
</comment>
<keyword evidence="14" id="KW-1185">Reference proteome</keyword>